<accession>A0AB39BWD3</accession>
<keyword evidence="1" id="KW-0812">Transmembrane</keyword>
<keyword evidence="1" id="KW-1133">Transmembrane helix</keyword>
<dbReference type="EMBL" id="CP162551">
    <property type="protein sequence ID" value="XDI38008.1"/>
    <property type="molecule type" value="Genomic_DNA"/>
</dbReference>
<name>A0AB39BWD3_9BACI</name>
<organism evidence="2">
    <name type="scientific">Alkalihalophilus sp. As8PL</name>
    <dbReference type="NCBI Taxonomy" id="3237103"/>
    <lineage>
        <taxon>Bacteria</taxon>
        <taxon>Bacillati</taxon>
        <taxon>Bacillota</taxon>
        <taxon>Bacilli</taxon>
        <taxon>Bacillales</taxon>
        <taxon>Bacillaceae</taxon>
        <taxon>Alkalihalophilus</taxon>
    </lineage>
</organism>
<protein>
    <submittedName>
        <fullName evidence="2">Uncharacterized protein</fullName>
    </submittedName>
</protein>
<gene>
    <name evidence="2" type="ORF">AB3N04_06730</name>
</gene>
<evidence type="ECO:0000256" key="1">
    <source>
        <dbReference type="SAM" id="Phobius"/>
    </source>
</evidence>
<feature type="transmembrane region" description="Helical" evidence="1">
    <location>
        <begin position="5"/>
        <end position="20"/>
    </location>
</feature>
<reference evidence="2" key="1">
    <citation type="submission" date="2024-07" db="EMBL/GenBank/DDBJ databases">
        <title>Identification and characteristics of an arsenic-resistant bacterial isolate, which belongs to a novel species.</title>
        <authorList>
            <person name="Juszczyk A."/>
            <person name="Kowalczyk A."/>
            <person name="Was K."/>
            <person name="Kosowicz W."/>
            <person name="Budzyn A."/>
            <person name="Latowski D."/>
        </authorList>
    </citation>
    <scope>NUCLEOTIDE SEQUENCE</scope>
    <source>
        <strain evidence="2">As8PL</strain>
    </source>
</reference>
<evidence type="ECO:0000313" key="2">
    <source>
        <dbReference type="EMBL" id="XDI38008.1"/>
    </source>
</evidence>
<dbReference type="RefSeq" id="WP_368505333.1">
    <property type="nucleotide sequence ID" value="NZ_CP162551.1"/>
</dbReference>
<sequence>MDLFFYITIIVALSLMYYAYDKKKSYEIKRLEVELEHKKVELEMRKIDQDQGRAR</sequence>
<keyword evidence="1" id="KW-0472">Membrane</keyword>
<dbReference type="AlphaFoldDB" id="A0AB39BWD3"/>
<proteinExistence type="predicted"/>